<evidence type="ECO:0008006" key="3">
    <source>
        <dbReference type="Google" id="ProtNLM"/>
    </source>
</evidence>
<evidence type="ECO:0000313" key="2">
    <source>
        <dbReference type="Proteomes" id="UP000004892"/>
    </source>
</evidence>
<dbReference type="HOGENOM" id="CLU_701773_0_0_10"/>
<dbReference type="Pfam" id="PF13715">
    <property type="entry name" value="CarbopepD_reg_2"/>
    <property type="match status" value="1"/>
</dbReference>
<organism evidence="1 2">
    <name type="scientific">Odoribacter laneus YIT 12061</name>
    <dbReference type="NCBI Taxonomy" id="742817"/>
    <lineage>
        <taxon>Bacteria</taxon>
        <taxon>Pseudomonadati</taxon>
        <taxon>Bacteroidota</taxon>
        <taxon>Bacteroidia</taxon>
        <taxon>Bacteroidales</taxon>
        <taxon>Odoribacteraceae</taxon>
        <taxon>Odoribacter</taxon>
    </lineage>
</organism>
<evidence type="ECO:0000313" key="1">
    <source>
        <dbReference type="EMBL" id="EHP48942.1"/>
    </source>
</evidence>
<reference evidence="1 2" key="1">
    <citation type="submission" date="2012-01" db="EMBL/GenBank/DDBJ databases">
        <title>The Genome Sequence of Odoribacter laneus YIT 12061.</title>
        <authorList>
            <consortium name="The Broad Institute Genome Sequencing Platform"/>
            <person name="Earl A."/>
            <person name="Ward D."/>
            <person name="Feldgarden M."/>
            <person name="Gevers D."/>
            <person name="Morotomi M."/>
            <person name="Young S.K."/>
            <person name="Zeng Q."/>
            <person name="Gargeya S."/>
            <person name="Fitzgerald M."/>
            <person name="Haas B."/>
            <person name="Abouelleil A."/>
            <person name="Alvarado L."/>
            <person name="Arachchi H.M."/>
            <person name="Berlin A."/>
            <person name="Chapman S.B."/>
            <person name="Gearin G."/>
            <person name="Goldberg J."/>
            <person name="Griggs A."/>
            <person name="Gujja S."/>
            <person name="Hansen M."/>
            <person name="Heiman D."/>
            <person name="Howarth C."/>
            <person name="Larimer J."/>
            <person name="Lui A."/>
            <person name="MacDonald P.J.P."/>
            <person name="McCowen C."/>
            <person name="Montmayeur A."/>
            <person name="Murphy C."/>
            <person name="Neiman D."/>
            <person name="Pearson M."/>
            <person name="Priest M."/>
            <person name="Roberts A."/>
            <person name="Saif S."/>
            <person name="Shea T."/>
            <person name="Sisk P."/>
            <person name="Stolte C."/>
            <person name="Sykes S."/>
            <person name="Wortman J."/>
            <person name="Nusbaum C."/>
            <person name="Birren B."/>
        </authorList>
    </citation>
    <scope>NUCLEOTIDE SEQUENCE [LARGE SCALE GENOMIC DNA]</scope>
    <source>
        <strain evidence="1 2">YIT 12061</strain>
    </source>
</reference>
<accession>H1DFE9</accession>
<keyword evidence="2" id="KW-1185">Reference proteome</keyword>
<dbReference type="Gene3D" id="2.60.40.1120">
    <property type="entry name" value="Carboxypeptidase-like, regulatory domain"/>
    <property type="match status" value="1"/>
</dbReference>
<sequence length="393" mass="44861">MDKKLLSLIILLFGIFSTLSAQEDNRITIKGVVVDATTGEPIPFANLGVLGTVAGVASDMDGNFELLLPLSLEKYKVRVSVVGYTSYEMNVEDVKGEENMRIALKPVTYGIGEVDVYAESLVYKKMIRQVVENIGKNYLSKPYNYEGYFEYMTSEEDQPARTKEAIVEIYDRTGYKRSDVQTAFKDLNYRFREVRRSEDTGKVSDGLNYFDDILTADIIRNTRNVLDISNARDYKLKNKGRILYEGDSVQVIAYEVSEPALSTSGDASVTSYSGEIYIHLKDLAVLKNVTYISAKDFNILGRNLVAIDSPKQENVKMTIITNYKKLNSAYFLSGITIQYTYKEGEKNKNGRMQYVTTRLNATNPEVFQGRMYYEDIETNRDFWENYTVYFQED</sequence>
<dbReference type="EMBL" id="ADMC01000015">
    <property type="protein sequence ID" value="EHP48942.1"/>
    <property type="molecule type" value="Genomic_DNA"/>
</dbReference>
<proteinExistence type="predicted"/>
<dbReference type="InterPro" id="IPR008969">
    <property type="entry name" value="CarboxyPept-like_regulatory"/>
</dbReference>
<dbReference type="GeneID" id="98068578"/>
<protein>
    <recommendedName>
        <fullName evidence="3">TonB-dependent receptor plug domain-containing protein</fullName>
    </recommendedName>
</protein>
<gene>
    <name evidence="1" type="ORF">HMPREF9449_00985</name>
</gene>
<dbReference type="AlphaFoldDB" id="H1DFE9"/>
<dbReference type="PATRIC" id="fig|742817.3.peg.1043"/>
<dbReference type="SUPFAM" id="SSF49464">
    <property type="entry name" value="Carboxypeptidase regulatory domain-like"/>
    <property type="match status" value="1"/>
</dbReference>
<dbReference type="STRING" id="742817.HMPREF9449_00985"/>
<comment type="caution">
    <text evidence="1">The sequence shown here is derived from an EMBL/GenBank/DDBJ whole genome shotgun (WGS) entry which is preliminary data.</text>
</comment>
<dbReference type="RefSeq" id="WP_009136133.1">
    <property type="nucleotide sequence ID" value="NZ_JH594596.1"/>
</dbReference>
<dbReference type="eggNOG" id="COG1629">
    <property type="taxonomic scope" value="Bacteria"/>
</dbReference>
<name>H1DFE9_9BACT</name>
<dbReference type="Proteomes" id="UP000004892">
    <property type="component" value="Unassembled WGS sequence"/>
</dbReference>